<evidence type="ECO:0000256" key="17">
    <source>
        <dbReference type="RuleBase" id="RU000687"/>
    </source>
</evidence>
<keyword evidence="10" id="KW-1015">Disulfide bond</keyword>
<evidence type="ECO:0000256" key="5">
    <source>
        <dbReference type="ARBA" id="ARBA00022692"/>
    </source>
</evidence>
<feature type="transmembrane region" description="Helical" evidence="17">
    <location>
        <begin position="234"/>
        <end position="256"/>
    </location>
</feature>
<keyword evidence="3 17" id="KW-0813">Transport</keyword>
<feature type="transmembrane region" description="Helical" evidence="17">
    <location>
        <begin position="199"/>
        <end position="222"/>
    </location>
</feature>
<dbReference type="InterPro" id="IPR018000">
    <property type="entry name" value="Neurotransmitter_ion_chnl_CS"/>
</dbReference>
<dbReference type="OrthoDB" id="5975154at2759"/>
<comment type="function">
    <text evidence="1">After binding acetylcholine, the AChR responds by an extensive change in conformation that affects all subunits and leads to opening of an ion-conducting channel across the plasma membrane.</text>
</comment>
<feature type="region of interest" description="Disordered" evidence="18">
    <location>
        <begin position="337"/>
        <end position="397"/>
    </location>
</feature>
<dbReference type="EMBL" id="HG994593">
    <property type="protein sequence ID" value="CAF2848649.1"/>
    <property type="molecule type" value="Genomic_DNA"/>
</dbReference>
<evidence type="ECO:0000256" key="2">
    <source>
        <dbReference type="ARBA" id="ARBA00009237"/>
    </source>
</evidence>
<keyword evidence="7" id="KW-0770">Synapse</keyword>
<dbReference type="InterPro" id="IPR036719">
    <property type="entry name" value="Neuro-gated_channel_TM_sf"/>
</dbReference>
<evidence type="ECO:0000256" key="10">
    <source>
        <dbReference type="ARBA" id="ARBA00023157"/>
    </source>
</evidence>
<comment type="similarity">
    <text evidence="2">Belongs to the ligand-gated ion channel (TC 1.A.9) family. Acetylcholine receptor (TC 1.A.9.1) subfamily.</text>
</comment>
<evidence type="ECO:0000256" key="16">
    <source>
        <dbReference type="ARBA" id="ARBA00034104"/>
    </source>
</evidence>
<evidence type="ECO:0000313" key="21">
    <source>
        <dbReference type="EMBL" id="CAF2848649.1"/>
    </source>
</evidence>
<protein>
    <submittedName>
        <fullName evidence="21">CHRNN</fullName>
    </submittedName>
</protein>
<evidence type="ECO:0000256" key="8">
    <source>
        <dbReference type="ARBA" id="ARBA00023065"/>
    </source>
</evidence>
<evidence type="ECO:0000256" key="1">
    <source>
        <dbReference type="ARBA" id="ARBA00003328"/>
    </source>
</evidence>
<evidence type="ECO:0000256" key="7">
    <source>
        <dbReference type="ARBA" id="ARBA00023018"/>
    </source>
</evidence>
<keyword evidence="9 17" id="KW-0472">Membrane</keyword>
<evidence type="ECO:0000256" key="18">
    <source>
        <dbReference type="SAM" id="MobiDB-lite"/>
    </source>
</evidence>
<comment type="subcellular location">
    <subcellularLocation>
        <location evidence="16">Postsynaptic cell membrane</location>
        <topology evidence="16">Multi-pass membrane protein</topology>
    </subcellularLocation>
</comment>
<proteinExistence type="inferred from homology"/>
<dbReference type="Proteomes" id="UP000675881">
    <property type="component" value="Chromosome 14"/>
</dbReference>
<keyword evidence="11" id="KW-0675">Receptor</keyword>
<keyword evidence="8 17" id="KW-0406">Ion transport</keyword>
<feature type="compositionally biased region" description="Pro residues" evidence="18">
    <location>
        <begin position="386"/>
        <end position="395"/>
    </location>
</feature>
<evidence type="ECO:0000259" key="19">
    <source>
        <dbReference type="Pfam" id="PF02931"/>
    </source>
</evidence>
<keyword evidence="15 17" id="KW-0407">Ion channel</keyword>
<dbReference type="InterPro" id="IPR036734">
    <property type="entry name" value="Neur_chan_lig-bd_sf"/>
</dbReference>
<dbReference type="GO" id="GO:0045211">
    <property type="term" value="C:postsynaptic membrane"/>
    <property type="evidence" value="ECO:0007669"/>
    <property type="project" value="UniProtKB-SubCell"/>
</dbReference>
<evidence type="ECO:0000259" key="20">
    <source>
        <dbReference type="Pfam" id="PF02932"/>
    </source>
</evidence>
<dbReference type="CDD" id="cd19051">
    <property type="entry name" value="LGIC_TM_cation"/>
    <property type="match status" value="1"/>
</dbReference>
<dbReference type="Pfam" id="PF02932">
    <property type="entry name" value="Neur_chan_memb"/>
    <property type="match status" value="1"/>
</dbReference>
<dbReference type="InterPro" id="IPR006201">
    <property type="entry name" value="Neur_channel"/>
</dbReference>
<feature type="domain" description="Neurotransmitter-gated ion-channel transmembrane" evidence="20">
    <location>
        <begin position="233"/>
        <end position="461"/>
    </location>
</feature>
<keyword evidence="12" id="KW-0325">Glycoprotein</keyword>
<evidence type="ECO:0000313" key="22">
    <source>
        <dbReference type="Proteomes" id="UP000675881"/>
    </source>
</evidence>
<dbReference type="InterPro" id="IPR002394">
    <property type="entry name" value="Nicotinic_acetylcholine_rcpt"/>
</dbReference>
<gene>
    <name evidence="21" type="ORF">LSAA_5569</name>
</gene>
<evidence type="ECO:0000256" key="6">
    <source>
        <dbReference type="ARBA" id="ARBA00022989"/>
    </source>
</evidence>
<dbReference type="Gene3D" id="2.70.170.10">
    <property type="entry name" value="Neurotransmitter-gated ion-channel ligand-binding domain"/>
    <property type="match status" value="1"/>
</dbReference>
<dbReference type="SUPFAM" id="SSF90112">
    <property type="entry name" value="Neurotransmitter-gated ion-channel transmembrane pore"/>
    <property type="match status" value="1"/>
</dbReference>
<dbReference type="GO" id="GO:0022848">
    <property type="term" value="F:acetylcholine-gated monoatomic cation-selective channel activity"/>
    <property type="evidence" value="ECO:0007669"/>
    <property type="project" value="InterPro"/>
</dbReference>
<evidence type="ECO:0000256" key="13">
    <source>
        <dbReference type="ARBA" id="ARBA00023257"/>
    </source>
</evidence>
<reference evidence="21" key="1">
    <citation type="submission" date="2021-02" db="EMBL/GenBank/DDBJ databases">
        <authorList>
            <person name="Bekaert M."/>
        </authorList>
    </citation>
    <scope>NUCLEOTIDE SEQUENCE</scope>
    <source>
        <strain evidence="21">IoA-00</strain>
    </source>
</reference>
<feature type="transmembrane region" description="Helical" evidence="17">
    <location>
        <begin position="445"/>
        <end position="469"/>
    </location>
</feature>
<keyword evidence="22" id="KW-1185">Reference proteome</keyword>
<dbReference type="Pfam" id="PF02931">
    <property type="entry name" value="Neur_chan_LBD"/>
    <property type="match status" value="1"/>
</dbReference>
<dbReference type="InterPro" id="IPR006029">
    <property type="entry name" value="Neurotrans-gated_channel_TM"/>
</dbReference>
<comment type="caution">
    <text evidence="17">Lacks conserved residue(s) required for the propagation of feature annotation.</text>
</comment>
<dbReference type="PANTHER" id="PTHR18945">
    <property type="entry name" value="NEUROTRANSMITTER GATED ION CHANNEL"/>
    <property type="match status" value="1"/>
</dbReference>
<keyword evidence="4" id="KW-1003">Cell membrane</keyword>
<dbReference type="InterPro" id="IPR038050">
    <property type="entry name" value="Neuro_actylchol_rec"/>
</dbReference>
<dbReference type="AlphaFoldDB" id="A0A7R8CKR2"/>
<accession>A0A7R8CKR2</accession>
<dbReference type="PRINTS" id="PR00252">
    <property type="entry name" value="NRIONCHANNEL"/>
</dbReference>
<evidence type="ECO:0000256" key="3">
    <source>
        <dbReference type="ARBA" id="ARBA00022448"/>
    </source>
</evidence>
<dbReference type="FunFam" id="2.70.170.10:FF:000016">
    <property type="entry name" value="Nicotinic acetylcholine receptor subunit"/>
    <property type="match status" value="1"/>
</dbReference>
<dbReference type="InterPro" id="IPR006202">
    <property type="entry name" value="Neur_chan_lig-bd"/>
</dbReference>
<evidence type="ECO:0000256" key="4">
    <source>
        <dbReference type="ARBA" id="ARBA00022475"/>
    </source>
</evidence>
<evidence type="ECO:0000256" key="9">
    <source>
        <dbReference type="ARBA" id="ARBA00023136"/>
    </source>
</evidence>
<feature type="domain" description="Neurotransmitter-gated ion-channel ligand-binding" evidence="19">
    <location>
        <begin position="31"/>
        <end position="186"/>
    </location>
</feature>
<dbReference type="PRINTS" id="PR00254">
    <property type="entry name" value="NICOTINICR"/>
</dbReference>
<evidence type="ECO:0000256" key="11">
    <source>
        <dbReference type="ARBA" id="ARBA00023170"/>
    </source>
</evidence>
<evidence type="ECO:0000256" key="15">
    <source>
        <dbReference type="ARBA" id="ARBA00023303"/>
    </source>
</evidence>
<sequence>MTSITQECNKIGLIIFEILFLIQETICGYHEKRLLFALIQNYNQLERPVVNESEPLMLTFGITLQQIIDVVWNDYNLIWNKSEYGNVDAVRIHPRKIWTPDLLMYNSADEKFDGTFQTNVVVNHEGNCLYVPPGIFKSTCKIDITWFPFDDQKCELKFGSWTYSGWKLDLTLKDEGKGGDISSFYPEWRVGSYRKEETLYYFFNLIVPCVLISSMALLGFTLPPDSGEKLTLGTYFNCIMMMVASSVVLTVVVLNYHHRTAETHDMPPWVRTAFLQWLPWILRMNRPGKPITRKSILMTNRIKELELKEKTSKSLLANVLDMDDDFRPMSVAGGYGTGANSGSTPGASGFMRVNGNPMDSSGGAPVTDKAPPPPTSSPYPIHGAPSAPPPPPPPGSCTFGTGGSNRELQCILKELKFITNRMKIMDEEEEIMSDWKFAAMVIDRFCLITFTAFTVITTVAVLLSAPHIIVE</sequence>
<keyword evidence="13" id="KW-0628">Postsynaptic cell membrane</keyword>
<dbReference type="SUPFAM" id="SSF63712">
    <property type="entry name" value="Nicotinic receptor ligand binding domain-like"/>
    <property type="match status" value="1"/>
</dbReference>
<dbReference type="GO" id="GO:0004888">
    <property type="term" value="F:transmembrane signaling receptor activity"/>
    <property type="evidence" value="ECO:0007669"/>
    <property type="project" value="InterPro"/>
</dbReference>
<dbReference type="PROSITE" id="PS00236">
    <property type="entry name" value="NEUROTR_ION_CHANNEL"/>
    <property type="match status" value="1"/>
</dbReference>
<keyword evidence="5 17" id="KW-0812">Transmembrane</keyword>
<keyword evidence="6 17" id="KW-1133">Transmembrane helix</keyword>
<name>A0A7R8CKR2_LEPSM</name>
<keyword evidence="14" id="KW-1071">Ligand-gated ion channel</keyword>
<evidence type="ECO:0000256" key="12">
    <source>
        <dbReference type="ARBA" id="ARBA00023180"/>
    </source>
</evidence>
<evidence type="ECO:0000256" key="14">
    <source>
        <dbReference type="ARBA" id="ARBA00023286"/>
    </source>
</evidence>
<dbReference type="Gene3D" id="1.20.58.390">
    <property type="entry name" value="Neurotransmitter-gated ion-channel transmembrane domain"/>
    <property type="match status" value="3"/>
</dbReference>
<dbReference type="CDD" id="cd18997">
    <property type="entry name" value="LGIC_ECD_nAChR"/>
    <property type="match status" value="1"/>
</dbReference>
<organism evidence="21 22">
    <name type="scientific">Lepeophtheirus salmonis</name>
    <name type="common">Salmon louse</name>
    <name type="synonym">Caligus salmonis</name>
    <dbReference type="NCBI Taxonomy" id="72036"/>
    <lineage>
        <taxon>Eukaryota</taxon>
        <taxon>Metazoa</taxon>
        <taxon>Ecdysozoa</taxon>
        <taxon>Arthropoda</taxon>
        <taxon>Crustacea</taxon>
        <taxon>Multicrustacea</taxon>
        <taxon>Hexanauplia</taxon>
        <taxon>Copepoda</taxon>
        <taxon>Siphonostomatoida</taxon>
        <taxon>Caligidae</taxon>
        <taxon>Lepeophtheirus</taxon>
    </lineage>
</organism>